<dbReference type="InterPro" id="IPR004245">
    <property type="entry name" value="DUF229"/>
</dbReference>
<dbReference type="PANTHER" id="PTHR10974:SF9">
    <property type="entry name" value="DUF229 DOMAIN CONTAINING PROTEIN-RELATED"/>
    <property type="match status" value="1"/>
</dbReference>
<gene>
    <name evidence="4" type="primary">LOC115620896</name>
</gene>
<dbReference type="CDD" id="cd16021">
    <property type="entry name" value="ALP_like"/>
    <property type="match status" value="1"/>
</dbReference>
<evidence type="ECO:0000313" key="4">
    <source>
        <dbReference type="RefSeq" id="XP_030370244.1"/>
    </source>
</evidence>
<accession>A0A6J2T2N9</accession>
<dbReference type="GeneID" id="115620896"/>
<dbReference type="Pfam" id="PF02995">
    <property type="entry name" value="DUF229"/>
    <property type="match status" value="1"/>
</dbReference>
<evidence type="ECO:0000313" key="3">
    <source>
        <dbReference type="Proteomes" id="UP000504634"/>
    </source>
</evidence>
<dbReference type="SUPFAM" id="SSF53649">
    <property type="entry name" value="Alkaline phosphatase-like"/>
    <property type="match status" value="1"/>
</dbReference>
<dbReference type="AlphaFoldDB" id="A0A6J2T2N9"/>
<keyword evidence="2" id="KW-0812">Transmembrane</keyword>
<evidence type="ECO:0000256" key="2">
    <source>
        <dbReference type="SAM" id="Phobius"/>
    </source>
</evidence>
<sequence length="781" mass="89791">MTRIKYKLIDQREIDDENLEPNDTNSDRIFLKATFTCAIIMLVVVYNWQFGKIVNFGQLLIEKQSMRSNHQMPLRDIEEGKFKELAESTNQEKSSTQALEPTSWTLPSKILLAKTDSTKMRTTMPPIRQTTSSLIDAHAEITHAEELSTTTIWNANATAFVTTSNTSSTTNSITVRTITPPRGRTTSSSTVVPGRTAAADSEIGDKYFVYTSQCHMPKVNPFSADALKIFKKKEYNICNKSRDLITVKFDSQDSSYKLHMNDESIGCCYKTIERSGSGKKADDNYLLLPCSNFHQDFVVPQHVKAIITECQKMNTTKVLQEDAFAFVHPPRNNTPDKSIKLSVLLWGIDSLSRINFQRTMPLTYKYLRDQSWYELQGYNKMGDNTYPNLMALLTGYNSTMAYSLCKPKNVGGLDACHFLWNDYKEEGYATAYAEDWVKFATFNYLKKGFLKPPTDYYLRPFVMAIEKTLMSKKKSGIPDCIGRRHYAEYIYDYAIDFTKIFKSQPSFGLFWTNSFSHNSFSLPSSMDKRTVEYMRTLEKNGIMENSIILFFSDHGMRFGPLRKLKSGFLEERMPNMYIWLPKWFRKQYASFARALELNRNRLTSNYDIYATLQHILKLNTSAADLPRADGCPDCHSIFFEMPENRTCSDAGISEHWCTCNMYEESKTIDAVVKRLTSQLVEATNEYLVARNLTDVCSKLTLHKIVSAETKEQLDANSNFMAYRVQYEANPKKALFEATTRWNRQTERIDIDVNDISRLSKYENDAKCITDKEAKKYCICAK</sequence>
<dbReference type="GO" id="GO:0005615">
    <property type="term" value="C:extracellular space"/>
    <property type="evidence" value="ECO:0007669"/>
    <property type="project" value="TreeGrafter"/>
</dbReference>
<dbReference type="Gene3D" id="3.40.720.10">
    <property type="entry name" value="Alkaline Phosphatase, subunit A"/>
    <property type="match status" value="1"/>
</dbReference>
<protein>
    <submittedName>
        <fullName evidence="4">Uncharacterized protein LOC115620896 isoform X1</fullName>
    </submittedName>
</protein>
<dbReference type="FunFam" id="3.40.720.10:FF:000017">
    <property type="entry name" value="Predicted protein"/>
    <property type="match status" value="1"/>
</dbReference>
<keyword evidence="3" id="KW-1185">Reference proteome</keyword>
<keyword evidence="2" id="KW-0472">Membrane</keyword>
<evidence type="ECO:0000256" key="1">
    <source>
        <dbReference type="SAM" id="MobiDB-lite"/>
    </source>
</evidence>
<dbReference type="RefSeq" id="XP_030370244.1">
    <property type="nucleotide sequence ID" value="XM_030514384.1"/>
</dbReference>
<proteinExistence type="predicted"/>
<dbReference type="PANTHER" id="PTHR10974">
    <property type="entry name" value="FI08016P-RELATED"/>
    <property type="match status" value="1"/>
</dbReference>
<feature type="region of interest" description="Disordered" evidence="1">
    <location>
        <begin position="171"/>
        <end position="196"/>
    </location>
</feature>
<feature type="transmembrane region" description="Helical" evidence="2">
    <location>
        <begin position="29"/>
        <end position="48"/>
    </location>
</feature>
<dbReference type="Proteomes" id="UP000504634">
    <property type="component" value="Unplaced"/>
</dbReference>
<organism evidence="3 4">
    <name type="scientific">Drosophila lebanonensis</name>
    <name type="common">Fruit fly</name>
    <name type="synonym">Scaptodrosophila lebanonensis</name>
    <dbReference type="NCBI Taxonomy" id="7225"/>
    <lineage>
        <taxon>Eukaryota</taxon>
        <taxon>Metazoa</taxon>
        <taxon>Ecdysozoa</taxon>
        <taxon>Arthropoda</taxon>
        <taxon>Hexapoda</taxon>
        <taxon>Insecta</taxon>
        <taxon>Pterygota</taxon>
        <taxon>Neoptera</taxon>
        <taxon>Endopterygota</taxon>
        <taxon>Diptera</taxon>
        <taxon>Brachycera</taxon>
        <taxon>Muscomorpha</taxon>
        <taxon>Ephydroidea</taxon>
        <taxon>Drosophilidae</taxon>
        <taxon>Scaptodrosophila</taxon>
    </lineage>
</organism>
<dbReference type="InterPro" id="IPR017850">
    <property type="entry name" value="Alkaline_phosphatase_core_sf"/>
</dbReference>
<keyword evidence="2" id="KW-1133">Transmembrane helix</keyword>
<dbReference type="OrthoDB" id="413313at2759"/>
<name>A0A6J2T2N9_DROLE</name>
<reference evidence="4" key="1">
    <citation type="submission" date="2025-08" db="UniProtKB">
        <authorList>
            <consortium name="RefSeq"/>
        </authorList>
    </citation>
    <scope>IDENTIFICATION</scope>
    <source>
        <strain evidence="4">11010-0011.00</strain>
        <tissue evidence="4">Whole body</tissue>
    </source>
</reference>